<dbReference type="EMBL" id="GBRH01189073">
    <property type="protein sequence ID" value="JAE08823.1"/>
    <property type="molecule type" value="Transcribed_RNA"/>
</dbReference>
<name>A0A0A9FKL5_ARUDO</name>
<organism evidence="1">
    <name type="scientific">Arundo donax</name>
    <name type="common">Giant reed</name>
    <name type="synonym">Donax arundinaceus</name>
    <dbReference type="NCBI Taxonomy" id="35708"/>
    <lineage>
        <taxon>Eukaryota</taxon>
        <taxon>Viridiplantae</taxon>
        <taxon>Streptophyta</taxon>
        <taxon>Embryophyta</taxon>
        <taxon>Tracheophyta</taxon>
        <taxon>Spermatophyta</taxon>
        <taxon>Magnoliopsida</taxon>
        <taxon>Liliopsida</taxon>
        <taxon>Poales</taxon>
        <taxon>Poaceae</taxon>
        <taxon>PACMAD clade</taxon>
        <taxon>Arundinoideae</taxon>
        <taxon>Arundineae</taxon>
        <taxon>Arundo</taxon>
    </lineage>
</organism>
<protein>
    <submittedName>
        <fullName evidence="1">Uncharacterized protein</fullName>
    </submittedName>
</protein>
<proteinExistence type="predicted"/>
<reference evidence="1" key="2">
    <citation type="journal article" date="2015" name="Data Brief">
        <title>Shoot transcriptome of the giant reed, Arundo donax.</title>
        <authorList>
            <person name="Barrero R.A."/>
            <person name="Guerrero F.D."/>
            <person name="Moolhuijzen P."/>
            <person name="Goolsby J.A."/>
            <person name="Tidwell J."/>
            <person name="Bellgard S.E."/>
            <person name="Bellgard M.I."/>
        </authorList>
    </citation>
    <scope>NUCLEOTIDE SEQUENCE</scope>
    <source>
        <tissue evidence="1">Shoot tissue taken approximately 20 cm above the soil surface</tissue>
    </source>
</reference>
<reference evidence="1" key="1">
    <citation type="submission" date="2014-09" db="EMBL/GenBank/DDBJ databases">
        <authorList>
            <person name="Magalhaes I.L.F."/>
            <person name="Oliveira U."/>
            <person name="Santos F.R."/>
            <person name="Vidigal T.H.D.A."/>
            <person name="Brescovit A.D."/>
            <person name="Santos A.J."/>
        </authorList>
    </citation>
    <scope>NUCLEOTIDE SEQUENCE</scope>
    <source>
        <tissue evidence="1">Shoot tissue taken approximately 20 cm above the soil surface</tissue>
    </source>
</reference>
<accession>A0A0A9FKL5</accession>
<evidence type="ECO:0000313" key="1">
    <source>
        <dbReference type="EMBL" id="JAE08823.1"/>
    </source>
</evidence>
<dbReference type="AlphaFoldDB" id="A0A0A9FKL5"/>
<sequence>MAFIFLDLHTMAKWTSSACERHERWLQQRKTDESAVGGHAVVRKLLIPGAAAAEGDSGSG</sequence>